<organism evidence="1">
    <name type="scientific">bioreactor metagenome</name>
    <dbReference type="NCBI Taxonomy" id="1076179"/>
    <lineage>
        <taxon>unclassified sequences</taxon>
        <taxon>metagenomes</taxon>
        <taxon>ecological metagenomes</taxon>
    </lineage>
</organism>
<comment type="caution">
    <text evidence="1">The sequence shown here is derived from an EMBL/GenBank/DDBJ whole genome shotgun (WGS) entry which is preliminary data.</text>
</comment>
<name>A0A644YBK1_9ZZZZ</name>
<proteinExistence type="predicted"/>
<dbReference type="EMBL" id="VSSQ01004047">
    <property type="protein sequence ID" value="MPM23504.1"/>
    <property type="molecule type" value="Genomic_DNA"/>
</dbReference>
<dbReference type="AlphaFoldDB" id="A0A644YBK1"/>
<sequence length="125" mass="14423">MGGLGGGLQFRLFRSPSVNAGKVRRLVLLLRFRLKKDIPNALSLCGRLLVLLNLYGLLHRHCVYIVLKRHIDGRSRLHKGLLRFEIIVLIRNFYDKVLFFPFFFLFHFSEGGLHKLSYIGDPCAV</sequence>
<gene>
    <name evidence="1" type="ORF">SDC9_69978</name>
</gene>
<evidence type="ECO:0000313" key="1">
    <source>
        <dbReference type="EMBL" id="MPM23504.1"/>
    </source>
</evidence>
<accession>A0A644YBK1</accession>
<reference evidence="1" key="1">
    <citation type="submission" date="2019-08" db="EMBL/GenBank/DDBJ databases">
        <authorList>
            <person name="Kucharzyk K."/>
            <person name="Murdoch R.W."/>
            <person name="Higgins S."/>
            <person name="Loffler F."/>
        </authorList>
    </citation>
    <scope>NUCLEOTIDE SEQUENCE</scope>
</reference>
<protein>
    <submittedName>
        <fullName evidence="1">Uncharacterized protein</fullName>
    </submittedName>
</protein>